<proteinExistence type="predicted"/>
<accession>A0AAD9ZVS9</accession>
<dbReference type="EMBL" id="JANJYJ010000008">
    <property type="protein sequence ID" value="KAK3194006.1"/>
    <property type="molecule type" value="Genomic_DNA"/>
</dbReference>
<protein>
    <submittedName>
        <fullName evidence="1">Uncharacterized protein</fullName>
    </submittedName>
</protein>
<dbReference type="Proteomes" id="UP001281410">
    <property type="component" value="Unassembled WGS sequence"/>
</dbReference>
<evidence type="ECO:0000313" key="1">
    <source>
        <dbReference type="EMBL" id="KAK3194006.1"/>
    </source>
</evidence>
<reference evidence="1" key="1">
    <citation type="journal article" date="2023" name="Plant J.">
        <title>Genome sequences and population genomics provide insights into the demographic history, inbreeding, and mutation load of two 'living fossil' tree species of Dipteronia.</title>
        <authorList>
            <person name="Feng Y."/>
            <person name="Comes H.P."/>
            <person name="Chen J."/>
            <person name="Zhu S."/>
            <person name="Lu R."/>
            <person name="Zhang X."/>
            <person name="Li P."/>
            <person name="Qiu J."/>
            <person name="Olsen K.M."/>
            <person name="Qiu Y."/>
        </authorList>
    </citation>
    <scope>NUCLEOTIDE SEQUENCE</scope>
    <source>
        <strain evidence="1">NBL</strain>
    </source>
</reference>
<comment type="caution">
    <text evidence="1">The sequence shown here is derived from an EMBL/GenBank/DDBJ whole genome shotgun (WGS) entry which is preliminary data.</text>
</comment>
<keyword evidence="2" id="KW-1185">Reference proteome</keyword>
<dbReference type="AlphaFoldDB" id="A0AAD9ZVS9"/>
<evidence type="ECO:0000313" key="2">
    <source>
        <dbReference type="Proteomes" id="UP001281410"/>
    </source>
</evidence>
<organism evidence="1 2">
    <name type="scientific">Dipteronia sinensis</name>
    <dbReference type="NCBI Taxonomy" id="43782"/>
    <lineage>
        <taxon>Eukaryota</taxon>
        <taxon>Viridiplantae</taxon>
        <taxon>Streptophyta</taxon>
        <taxon>Embryophyta</taxon>
        <taxon>Tracheophyta</taxon>
        <taxon>Spermatophyta</taxon>
        <taxon>Magnoliopsida</taxon>
        <taxon>eudicotyledons</taxon>
        <taxon>Gunneridae</taxon>
        <taxon>Pentapetalae</taxon>
        <taxon>rosids</taxon>
        <taxon>malvids</taxon>
        <taxon>Sapindales</taxon>
        <taxon>Sapindaceae</taxon>
        <taxon>Hippocastanoideae</taxon>
        <taxon>Acereae</taxon>
        <taxon>Dipteronia</taxon>
    </lineage>
</organism>
<name>A0AAD9ZVS9_9ROSI</name>
<gene>
    <name evidence="1" type="ORF">Dsin_025316</name>
</gene>
<sequence>MDLEVCSSSDSFFVKAVNNMLIEGSKSAKVLNDGLKIIVGRGNKARYWDNIRWDLIPLKQAFPRIFVLAVNQSSVTQNFGEWNGAN</sequence>